<keyword evidence="1" id="KW-0285">Flavoprotein</keyword>
<evidence type="ECO:0000256" key="3">
    <source>
        <dbReference type="ARBA" id="ARBA00023002"/>
    </source>
</evidence>
<dbReference type="InterPro" id="IPR036188">
    <property type="entry name" value="FAD/NAD-bd_sf"/>
</dbReference>
<organism evidence="5 6">
    <name type="scientific">Aspergillus ochraceoroseus</name>
    <dbReference type="NCBI Taxonomy" id="138278"/>
    <lineage>
        <taxon>Eukaryota</taxon>
        <taxon>Fungi</taxon>
        <taxon>Dikarya</taxon>
        <taxon>Ascomycota</taxon>
        <taxon>Pezizomycotina</taxon>
        <taxon>Eurotiomycetes</taxon>
        <taxon>Eurotiomycetidae</taxon>
        <taxon>Eurotiales</taxon>
        <taxon>Aspergillaceae</taxon>
        <taxon>Aspergillus</taxon>
        <taxon>Aspergillus subgen. Nidulantes</taxon>
    </lineage>
</organism>
<dbReference type="PANTHER" id="PTHR46972">
    <property type="entry name" value="MONOOXYGENASE ASQM-RELATED"/>
    <property type="match status" value="1"/>
</dbReference>
<dbReference type="OrthoDB" id="655030at2759"/>
<evidence type="ECO:0008006" key="7">
    <source>
        <dbReference type="Google" id="ProtNLM"/>
    </source>
</evidence>
<evidence type="ECO:0000256" key="4">
    <source>
        <dbReference type="ARBA" id="ARBA00023033"/>
    </source>
</evidence>
<protein>
    <recommendedName>
        <fullName evidence="7">FAD-binding domain-containing protein</fullName>
    </recommendedName>
</protein>
<proteinExistence type="predicted"/>
<dbReference type="Gene3D" id="3.50.50.60">
    <property type="entry name" value="FAD/NAD(P)-binding domain"/>
    <property type="match status" value="1"/>
</dbReference>
<dbReference type="GO" id="GO:0004497">
    <property type="term" value="F:monooxygenase activity"/>
    <property type="evidence" value="ECO:0007669"/>
    <property type="project" value="UniProtKB-KW"/>
</dbReference>
<dbReference type="Proteomes" id="UP000034947">
    <property type="component" value="Unassembled WGS sequence"/>
</dbReference>
<accession>A0A0F8WMT1</accession>
<dbReference type="SUPFAM" id="SSF51905">
    <property type="entry name" value="FAD/NAD(P)-binding domain"/>
    <property type="match status" value="1"/>
</dbReference>
<sequence length="292" mass="31860">MAPNRITTGEDNDRPEIDRLQLRQMLLDSLPAHRVGWGKVLLNADCKGSTTTPTTAADWVLSFADGSRESGFRLIVGADGAWRKLRQLLSPITPATPRYSGKMFIEGRLSQSNPQYAAALEMVGAGNSMAMAPETLTRPGGDADLTDMDKARRTVAGFYADWGPQLRAFIAAAEGPWRPWPLYRLDADVFSPEAQNRDDKTGKSSWARTPGVVLIGDAMRLTEPLPTARASTMPYMTTLGGAYDEATDAAALERAIVAYEEEMRPPRAYAGILDSINMEGFIPCTLTMEQQG</sequence>
<evidence type="ECO:0000256" key="1">
    <source>
        <dbReference type="ARBA" id="ARBA00022630"/>
    </source>
</evidence>
<dbReference type="EMBL" id="JYKN01003426">
    <property type="protein sequence ID" value="KKK12612.1"/>
    <property type="molecule type" value="Genomic_DNA"/>
</dbReference>
<keyword evidence="4" id="KW-0503">Monooxygenase</keyword>
<keyword evidence="3" id="KW-0560">Oxidoreductase</keyword>
<dbReference type="PANTHER" id="PTHR46972:SF1">
    <property type="entry name" value="FAD DEPENDENT OXIDOREDUCTASE DOMAIN-CONTAINING PROTEIN"/>
    <property type="match status" value="1"/>
</dbReference>
<comment type="caution">
    <text evidence="5">The sequence shown here is derived from an EMBL/GenBank/DDBJ whole genome shotgun (WGS) entry which is preliminary data.</text>
</comment>
<name>A0A0F8WMT1_9EURO</name>
<evidence type="ECO:0000256" key="2">
    <source>
        <dbReference type="ARBA" id="ARBA00022827"/>
    </source>
</evidence>
<dbReference type="AlphaFoldDB" id="A0A0F8WMT1"/>
<keyword evidence="6" id="KW-1185">Reference proteome</keyword>
<gene>
    <name evidence="5" type="ORF">AOCH_002279</name>
</gene>
<evidence type="ECO:0000313" key="5">
    <source>
        <dbReference type="EMBL" id="KKK12612.1"/>
    </source>
</evidence>
<reference evidence="5 6" key="1">
    <citation type="submission" date="2015-02" db="EMBL/GenBank/DDBJ databases">
        <title>Draft Genome Sequences of Two Closely-Related Aflatoxigenic Aspergillus Species Obtained from the Cote d'Ivoire.</title>
        <authorList>
            <person name="Moore G.G."/>
            <person name="Beltz S.B."/>
            <person name="Mack B.M."/>
        </authorList>
    </citation>
    <scope>NUCLEOTIDE SEQUENCE [LARGE SCALE GENOMIC DNA]</scope>
    <source>
        <strain evidence="5 6">SRRC1432</strain>
    </source>
</reference>
<dbReference type="VEuPathDB" id="FungiDB:P175DRAFT_0492642"/>
<keyword evidence="2" id="KW-0274">FAD</keyword>
<evidence type="ECO:0000313" key="6">
    <source>
        <dbReference type="Proteomes" id="UP000034947"/>
    </source>
</evidence>